<evidence type="ECO:0000256" key="1">
    <source>
        <dbReference type="SAM" id="Phobius"/>
    </source>
</evidence>
<keyword evidence="3" id="KW-1185">Reference proteome</keyword>
<evidence type="ECO:0000313" key="2">
    <source>
        <dbReference type="EMBL" id="MDR7380667.1"/>
    </source>
</evidence>
<keyword evidence="1" id="KW-1133">Transmembrane helix</keyword>
<evidence type="ECO:0000313" key="3">
    <source>
        <dbReference type="Proteomes" id="UP001183585"/>
    </source>
</evidence>
<accession>A0ABU2CH59</accession>
<feature type="transmembrane region" description="Helical" evidence="1">
    <location>
        <begin position="206"/>
        <end position="229"/>
    </location>
</feature>
<keyword evidence="1" id="KW-0472">Membrane</keyword>
<dbReference type="RefSeq" id="WP_274992449.1">
    <property type="nucleotide sequence ID" value="NZ_JAJQQP010000002.1"/>
</dbReference>
<keyword evidence="1" id="KW-0812">Transmembrane</keyword>
<gene>
    <name evidence="2" type="ORF">J2S48_000182</name>
</gene>
<proteinExistence type="predicted"/>
<feature type="transmembrane region" description="Helical" evidence="1">
    <location>
        <begin position="318"/>
        <end position="339"/>
    </location>
</feature>
<comment type="caution">
    <text evidence="2">The sequence shown here is derived from an EMBL/GenBank/DDBJ whole genome shotgun (WGS) entry which is preliminary data.</text>
</comment>
<protein>
    <recommendedName>
        <fullName evidence="4">DUF3592 domain-containing protein</fullName>
    </recommendedName>
</protein>
<organism evidence="2 3">
    <name type="scientific">Promicromonospora iranensis</name>
    <dbReference type="NCBI Taxonomy" id="1105144"/>
    <lineage>
        <taxon>Bacteria</taxon>
        <taxon>Bacillati</taxon>
        <taxon>Actinomycetota</taxon>
        <taxon>Actinomycetes</taxon>
        <taxon>Micrococcales</taxon>
        <taxon>Promicromonosporaceae</taxon>
        <taxon>Promicromonospora</taxon>
    </lineage>
</organism>
<evidence type="ECO:0008006" key="4">
    <source>
        <dbReference type="Google" id="ProtNLM"/>
    </source>
</evidence>
<feature type="transmembrane region" description="Helical" evidence="1">
    <location>
        <begin position="142"/>
        <end position="164"/>
    </location>
</feature>
<feature type="transmembrane region" description="Helical" evidence="1">
    <location>
        <begin position="39"/>
        <end position="60"/>
    </location>
</feature>
<sequence>MERRIAAQANQSAPGRTLVEKFRNGAANMRTHLSKTSTTELWTGTIGLLVFWIPLAWFTADHLTKPVILDARGVTVEAVVDFRGSGRTPHLDVRTIEGPQFSVLLHRFPPHLEVGDRFELTYDPQHPNRAIAASTPWIDGGIILFAVLDLIVLPLGLLVLPFSAELFRRARKRPAPEHGSGSRGIGPTYTATVQDLRDDADTQPPFLAFTLFLLIPGLLVLTSGTFAVVQATQAAALYQRGVSGTAVVDRTNMVSGWGEYADVSFVARAEPPTATVHTTTTHLTEPHFEEERIKIVFDPEHPENVIEAGAVPWGWAEWSALAVLVSSGAFAAASIPAVVPRLVRTIRRDRPASRRPVERDDVAGPR</sequence>
<reference evidence="2 3" key="1">
    <citation type="submission" date="2023-07" db="EMBL/GenBank/DDBJ databases">
        <title>Sequencing the genomes of 1000 actinobacteria strains.</title>
        <authorList>
            <person name="Klenk H.-P."/>
        </authorList>
    </citation>
    <scope>NUCLEOTIDE SEQUENCE [LARGE SCALE GENOMIC DNA]</scope>
    <source>
        <strain evidence="2 3">DSM 45554</strain>
    </source>
</reference>
<dbReference type="EMBL" id="JAVDYE010000001">
    <property type="protein sequence ID" value="MDR7380667.1"/>
    <property type="molecule type" value="Genomic_DNA"/>
</dbReference>
<dbReference type="Proteomes" id="UP001183585">
    <property type="component" value="Unassembled WGS sequence"/>
</dbReference>
<name>A0ABU2CH59_9MICO</name>